<evidence type="ECO:0000256" key="1">
    <source>
        <dbReference type="ARBA" id="ARBA00004141"/>
    </source>
</evidence>
<dbReference type="InterPro" id="IPR005828">
    <property type="entry name" value="MFS_sugar_transport-like"/>
</dbReference>
<evidence type="ECO:0000256" key="6">
    <source>
        <dbReference type="SAM" id="Phobius"/>
    </source>
</evidence>
<feature type="transmembrane region" description="Helical" evidence="6">
    <location>
        <begin position="232"/>
        <end position="251"/>
    </location>
</feature>
<feature type="transmembrane region" description="Helical" evidence="6">
    <location>
        <begin position="349"/>
        <end position="368"/>
    </location>
</feature>
<dbReference type="EMBL" id="VCGU01000009">
    <property type="protein sequence ID" value="TRY70110.1"/>
    <property type="molecule type" value="Genomic_DNA"/>
</dbReference>
<feature type="domain" description="Major facilitator superfamily (MFS) profile" evidence="7">
    <location>
        <begin position="46"/>
        <end position="494"/>
    </location>
</feature>
<evidence type="ECO:0000256" key="5">
    <source>
        <dbReference type="SAM" id="MobiDB-lite"/>
    </source>
</evidence>
<organism evidence="8 9">
    <name type="scientific">Tigriopus californicus</name>
    <name type="common">Marine copepod</name>
    <dbReference type="NCBI Taxonomy" id="6832"/>
    <lineage>
        <taxon>Eukaryota</taxon>
        <taxon>Metazoa</taxon>
        <taxon>Ecdysozoa</taxon>
        <taxon>Arthropoda</taxon>
        <taxon>Crustacea</taxon>
        <taxon>Multicrustacea</taxon>
        <taxon>Hexanauplia</taxon>
        <taxon>Copepoda</taxon>
        <taxon>Harpacticoida</taxon>
        <taxon>Harpacticidae</taxon>
        <taxon>Tigriopus</taxon>
    </lineage>
</organism>
<dbReference type="Pfam" id="PF00083">
    <property type="entry name" value="Sugar_tr"/>
    <property type="match status" value="1"/>
</dbReference>
<dbReference type="InterPro" id="IPR036259">
    <property type="entry name" value="MFS_trans_sf"/>
</dbReference>
<accession>A0A553NXF6</accession>
<feature type="transmembrane region" description="Helical" evidence="6">
    <location>
        <begin position="441"/>
        <end position="464"/>
    </location>
</feature>
<evidence type="ECO:0000256" key="3">
    <source>
        <dbReference type="ARBA" id="ARBA00022989"/>
    </source>
</evidence>
<feature type="transmembrane region" description="Helical" evidence="6">
    <location>
        <begin position="320"/>
        <end position="337"/>
    </location>
</feature>
<evidence type="ECO:0000256" key="4">
    <source>
        <dbReference type="ARBA" id="ARBA00023136"/>
    </source>
</evidence>
<keyword evidence="4 6" id="KW-0472">Membrane</keyword>
<feature type="region of interest" description="Disordered" evidence="5">
    <location>
        <begin position="1"/>
        <end position="22"/>
    </location>
</feature>
<dbReference type="GO" id="GO:0016020">
    <property type="term" value="C:membrane"/>
    <property type="evidence" value="ECO:0007669"/>
    <property type="project" value="UniProtKB-SubCell"/>
</dbReference>
<feature type="transmembrane region" description="Helical" evidence="6">
    <location>
        <begin position="904"/>
        <end position="926"/>
    </location>
</feature>
<dbReference type="SUPFAM" id="SSF103473">
    <property type="entry name" value="MFS general substrate transporter"/>
    <property type="match status" value="1"/>
</dbReference>
<dbReference type="Proteomes" id="UP000318571">
    <property type="component" value="Chromosome 9"/>
</dbReference>
<evidence type="ECO:0000256" key="2">
    <source>
        <dbReference type="ARBA" id="ARBA00022692"/>
    </source>
</evidence>
<dbReference type="GO" id="GO:0022857">
    <property type="term" value="F:transmembrane transporter activity"/>
    <property type="evidence" value="ECO:0007669"/>
    <property type="project" value="InterPro"/>
</dbReference>
<keyword evidence="2 6" id="KW-0812">Transmembrane</keyword>
<feature type="transmembrane region" description="Helical" evidence="6">
    <location>
        <begin position="44"/>
        <end position="66"/>
    </location>
</feature>
<proteinExistence type="predicted"/>
<gene>
    <name evidence="8" type="ORF">TCAL_01190</name>
</gene>
<feature type="transmembrane region" description="Helical" evidence="6">
    <location>
        <begin position="204"/>
        <end position="226"/>
    </location>
</feature>
<evidence type="ECO:0000313" key="9">
    <source>
        <dbReference type="Proteomes" id="UP000318571"/>
    </source>
</evidence>
<reference evidence="8 9" key="1">
    <citation type="journal article" date="2018" name="Nat. Ecol. Evol.">
        <title>Genomic signatures of mitonuclear coevolution across populations of Tigriopus californicus.</title>
        <authorList>
            <person name="Barreto F.S."/>
            <person name="Watson E.T."/>
            <person name="Lima T.G."/>
            <person name="Willett C.S."/>
            <person name="Edmands S."/>
            <person name="Li W."/>
            <person name="Burton R.S."/>
        </authorList>
    </citation>
    <scope>NUCLEOTIDE SEQUENCE [LARGE SCALE GENOMIC DNA]</scope>
    <source>
        <strain evidence="8 9">San Diego</strain>
    </source>
</reference>
<evidence type="ECO:0000259" key="7">
    <source>
        <dbReference type="PROSITE" id="PS50850"/>
    </source>
</evidence>
<keyword evidence="9" id="KW-1185">Reference proteome</keyword>
<evidence type="ECO:0000313" key="8">
    <source>
        <dbReference type="EMBL" id="TRY70110.1"/>
    </source>
</evidence>
<feature type="transmembrane region" description="Helical" evidence="6">
    <location>
        <begin position="470"/>
        <end position="489"/>
    </location>
</feature>
<dbReference type="InterPro" id="IPR020846">
    <property type="entry name" value="MFS_dom"/>
</dbReference>
<dbReference type="PROSITE" id="PS50850">
    <property type="entry name" value="MFS"/>
    <property type="match status" value="1"/>
</dbReference>
<dbReference type="PANTHER" id="PTHR24064">
    <property type="entry name" value="SOLUTE CARRIER FAMILY 22 MEMBER"/>
    <property type="match status" value="1"/>
</dbReference>
<feature type="transmembrane region" description="Helical" evidence="6">
    <location>
        <begin position="122"/>
        <end position="140"/>
    </location>
</feature>
<dbReference type="PROSITE" id="PS00216">
    <property type="entry name" value="SUGAR_TRANSPORT_1"/>
    <property type="match status" value="1"/>
</dbReference>
<comment type="subcellular location">
    <subcellularLocation>
        <location evidence="1">Membrane</location>
        <topology evidence="1">Multi-pass membrane protein</topology>
    </subcellularLocation>
</comment>
<dbReference type="Gene3D" id="1.20.1250.20">
    <property type="entry name" value="MFS general substrate transporter like domains"/>
    <property type="match status" value="1"/>
</dbReference>
<dbReference type="AlphaFoldDB" id="A0A553NXF6"/>
<protein>
    <recommendedName>
        <fullName evidence="7">Major facilitator superfamily (MFS) profile domain-containing protein</fullName>
    </recommendedName>
</protein>
<keyword evidence="3 6" id="KW-1133">Transmembrane helix</keyword>
<sequence>MARLNIESVEPANEETDLNPKNPGSTIKIGDILDTFGAWQIKRVALMFFLSLPGCAHIFAMIFATVKEDFWCEANGQSNETINQCEEGCPKYVFDRSIFQNTVTMRYGLVCEKHYWEPLSKLSLFGGYAIGTFLAGVVSDNFGRKQAITIFSQLLFCSGIIITLMPNIMTFSIMWFIVGMSSISVYTVAFVWVSEIVGGSWKVIVCLVLSMSFPIARLIVTLTAYFIRDYEILFQVFSSLHLFTPMLMLFVPESPRWLLSLKRPEKRAEACHTLSEIAKSKGIPFEMDFFEDGNVNKGAAFAGEDHFSLIFTHKLLRMRAFTMLYCWFTTSFVVYSVSLNMRTLTGSLFINLILTSILDIPAKTLGFLIMRKYSIRRSAVIGTFFMGAALAGVCGLLDNSVPWQKWLLSGLLLLATMSLSTNFSILWLYTAELYPTGIRNFGVGLSSFIARIGGSGSTAIVYLASIHSSVPFLTFSGMCLAAGSVLFLLPDTGDKPLPNSMREIEQRELDARDKKHESRCIKEKGLVFQHLSLADTQNFKQYSFQECLWFCLQDDNADKTHMLIGYSSGIFSNKFNCLCAKQQALNSAVQVNPGYCDVMCPQSKFKCGNANDDFLSVYCMYKSCQDDSQEPICKKRMPHDFHGCLDGSNIQWKYAHNVRNFTAHSNHHSACIWECHDNHPFAIYSLTRKVNGILTCSCGYPEAFDPGRMIAPELCTNSLPEVDLYFVNCVEDLKPEGGEVETIDYQSQCKEILPIGCLYQELVKTDKYRGVTMKLPDSQKIHPYLCHKLCLSIAQSFLHVGIRFNPTSNLLECSCLQKGAFNDSSVGPRSACNHDCGLKATGFTCGGPSQNNEDLPPAISVYCLHSSYQEPEIEAPTSCGADGWNQSVPLMSRIKDAVIEQIKLYDTIIGLMVFVTLLLLSFVFYLCILKGFCKVTS</sequence>
<name>A0A553NXF6_TIGCA</name>
<feature type="transmembrane region" description="Helical" evidence="6">
    <location>
        <begin position="406"/>
        <end position="429"/>
    </location>
</feature>
<dbReference type="STRING" id="6832.A0A553NXF6"/>
<feature type="transmembrane region" description="Helical" evidence="6">
    <location>
        <begin position="380"/>
        <end position="400"/>
    </location>
</feature>
<dbReference type="InterPro" id="IPR005829">
    <property type="entry name" value="Sugar_transporter_CS"/>
</dbReference>
<comment type="caution">
    <text evidence="8">The sequence shown here is derived from an EMBL/GenBank/DDBJ whole genome shotgun (WGS) entry which is preliminary data.</text>
</comment>